<dbReference type="Pfam" id="PF01395">
    <property type="entry name" value="PBP_GOBP"/>
    <property type="match status" value="1"/>
</dbReference>
<dbReference type="SUPFAM" id="SSF47565">
    <property type="entry name" value="Insect pheromone/odorant-binding proteins"/>
    <property type="match status" value="1"/>
</dbReference>
<evidence type="ECO:0000313" key="4">
    <source>
        <dbReference type="Proteomes" id="UP001497623"/>
    </source>
</evidence>
<dbReference type="Gene3D" id="1.10.238.20">
    <property type="entry name" value="Pheromone/general odorant binding protein domain"/>
    <property type="match status" value="1"/>
</dbReference>
<feature type="region of interest" description="Disordered" evidence="1">
    <location>
        <begin position="89"/>
        <end position="119"/>
    </location>
</feature>
<organism evidence="3 4">
    <name type="scientific">Meganyctiphanes norvegica</name>
    <name type="common">Northern krill</name>
    <name type="synonym">Thysanopoda norvegica</name>
    <dbReference type="NCBI Taxonomy" id="48144"/>
    <lineage>
        <taxon>Eukaryota</taxon>
        <taxon>Metazoa</taxon>
        <taxon>Ecdysozoa</taxon>
        <taxon>Arthropoda</taxon>
        <taxon>Crustacea</taxon>
        <taxon>Multicrustacea</taxon>
        <taxon>Malacostraca</taxon>
        <taxon>Eumalacostraca</taxon>
        <taxon>Eucarida</taxon>
        <taxon>Euphausiacea</taxon>
        <taxon>Euphausiidae</taxon>
        <taxon>Meganyctiphanes</taxon>
    </lineage>
</organism>
<feature type="chain" id="PRO_5043999417" evidence="2">
    <location>
        <begin position="31"/>
        <end position="207"/>
    </location>
</feature>
<sequence>MSAQSFRISIMNKAVVAFGCLMALLVLVEARPPKGKGFDDICAGNSTCEEGARICKDRMKDSFMKKGKRDRKMHFANMKECAEQLDIELPERPEDGSGEHRHGGDGGRRGGEGGKHGHEHKGLYGSMDEDQMMELKKCIMEKAGVIDGSGLLNREPILTNIQEAFADDSNLLSTMASAVNTCPEPEDVKVWEFFKCLSEVCINNITL</sequence>
<comment type="caution">
    <text evidence="3">The sequence shown here is derived from an EMBL/GenBank/DDBJ whole genome shotgun (WGS) entry which is preliminary data.</text>
</comment>
<dbReference type="AlphaFoldDB" id="A0AAV2QQ76"/>
<dbReference type="InterPro" id="IPR036728">
    <property type="entry name" value="PBP_GOBP_sf"/>
</dbReference>
<feature type="signal peptide" evidence="2">
    <location>
        <begin position="1"/>
        <end position="30"/>
    </location>
</feature>
<dbReference type="InterPro" id="IPR006170">
    <property type="entry name" value="PBP/GOBP"/>
</dbReference>
<evidence type="ECO:0000256" key="1">
    <source>
        <dbReference type="SAM" id="MobiDB-lite"/>
    </source>
</evidence>
<protein>
    <submittedName>
        <fullName evidence="3">Uncharacterized protein</fullName>
    </submittedName>
</protein>
<evidence type="ECO:0000256" key="2">
    <source>
        <dbReference type="SAM" id="SignalP"/>
    </source>
</evidence>
<keyword evidence="2" id="KW-0732">Signal</keyword>
<reference evidence="3 4" key="1">
    <citation type="submission" date="2024-05" db="EMBL/GenBank/DDBJ databases">
        <authorList>
            <person name="Wallberg A."/>
        </authorList>
    </citation>
    <scope>NUCLEOTIDE SEQUENCE [LARGE SCALE GENOMIC DNA]</scope>
</reference>
<keyword evidence="4" id="KW-1185">Reference proteome</keyword>
<evidence type="ECO:0000313" key="3">
    <source>
        <dbReference type="EMBL" id="CAL4092225.1"/>
    </source>
</evidence>
<proteinExistence type="predicted"/>
<accession>A0AAV2QQ76</accession>
<name>A0AAV2QQ76_MEGNR</name>
<dbReference type="GO" id="GO:0005549">
    <property type="term" value="F:odorant binding"/>
    <property type="evidence" value="ECO:0007669"/>
    <property type="project" value="InterPro"/>
</dbReference>
<gene>
    <name evidence="3" type="ORF">MNOR_LOCUS14546</name>
</gene>
<dbReference type="Proteomes" id="UP001497623">
    <property type="component" value="Unassembled WGS sequence"/>
</dbReference>
<dbReference type="EMBL" id="CAXKWB010008746">
    <property type="protein sequence ID" value="CAL4092225.1"/>
    <property type="molecule type" value="Genomic_DNA"/>
</dbReference>